<dbReference type="EMBL" id="GBRH01249941">
    <property type="protein sequence ID" value="JAD47954.1"/>
    <property type="molecule type" value="Transcribed_RNA"/>
</dbReference>
<dbReference type="AlphaFoldDB" id="A0A0A9A8F4"/>
<reference evidence="1" key="2">
    <citation type="journal article" date="2015" name="Data Brief">
        <title>Shoot transcriptome of the giant reed, Arundo donax.</title>
        <authorList>
            <person name="Barrero R.A."/>
            <person name="Guerrero F.D."/>
            <person name="Moolhuijzen P."/>
            <person name="Goolsby J.A."/>
            <person name="Tidwell J."/>
            <person name="Bellgard S.E."/>
            <person name="Bellgard M.I."/>
        </authorList>
    </citation>
    <scope>NUCLEOTIDE SEQUENCE</scope>
    <source>
        <tissue evidence="1">Shoot tissue taken approximately 20 cm above the soil surface</tissue>
    </source>
</reference>
<proteinExistence type="predicted"/>
<reference evidence="1" key="1">
    <citation type="submission" date="2014-09" db="EMBL/GenBank/DDBJ databases">
        <authorList>
            <person name="Magalhaes I.L.F."/>
            <person name="Oliveira U."/>
            <person name="Santos F.R."/>
            <person name="Vidigal T.H.D.A."/>
            <person name="Brescovit A.D."/>
            <person name="Santos A.J."/>
        </authorList>
    </citation>
    <scope>NUCLEOTIDE SEQUENCE</scope>
    <source>
        <tissue evidence="1">Shoot tissue taken approximately 20 cm above the soil surface</tissue>
    </source>
</reference>
<name>A0A0A9A8F4_ARUDO</name>
<evidence type="ECO:0000313" key="1">
    <source>
        <dbReference type="EMBL" id="JAD47954.1"/>
    </source>
</evidence>
<sequence length="46" mass="4958">MPWNGGQSEPIGPYALLTSETEANSKSKLSITFSQFSSSCCWVCAI</sequence>
<organism evidence="1">
    <name type="scientific">Arundo donax</name>
    <name type="common">Giant reed</name>
    <name type="synonym">Donax arundinaceus</name>
    <dbReference type="NCBI Taxonomy" id="35708"/>
    <lineage>
        <taxon>Eukaryota</taxon>
        <taxon>Viridiplantae</taxon>
        <taxon>Streptophyta</taxon>
        <taxon>Embryophyta</taxon>
        <taxon>Tracheophyta</taxon>
        <taxon>Spermatophyta</taxon>
        <taxon>Magnoliopsida</taxon>
        <taxon>Liliopsida</taxon>
        <taxon>Poales</taxon>
        <taxon>Poaceae</taxon>
        <taxon>PACMAD clade</taxon>
        <taxon>Arundinoideae</taxon>
        <taxon>Arundineae</taxon>
        <taxon>Arundo</taxon>
    </lineage>
</organism>
<protein>
    <submittedName>
        <fullName evidence="1">Uncharacterized protein</fullName>
    </submittedName>
</protein>
<accession>A0A0A9A8F4</accession>